<dbReference type="Pfam" id="PF13027">
    <property type="entry name" value="DUF3888"/>
    <property type="match status" value="1"/>
</dbReference>
<evidence type="ECO:0000313" key="4">
    <source>
        <dbReference type="Proteomes" id="UP000029389"/>
    </source>
</evidence>
<dbReference type="RefSeq" id="WP_042980421.1">
    <property type="nucleotide sequence ID" value="NZ_JMQC01000008.1"/>
</dbReference>
<protein>
    <submittedName>
        <fullName evidence="3">DUF3888 domain-containing protein</fullName>
    </submittedName>
</protein>
<comment type="caution">
    <text evidence="2">The sequence shown here is derived from an EMBL/GenBank/DDBJ whole genome shotgun (WGS) entry which is preliminary data.</text>
</comment>
<dbReference type="Proteomes" id="UP000264294">
    <property type="component" value="Unassembled WGS sequence"/>
</dbReference>
<proteinExistence type="predicted"/>
<dbReference type="InterPro" id="IPR024984">
    <property type="entry name" value="DUF3888"/>
</dbReference>
<keyword evidence="1" id="KW-0732">Signal</keyword>
<feature type="chain" id="PRO_5001867544" evidence="1">
    <location>
        <begin position="25"/>
        <end position="140"/>
    </location>
</feature>
<dbReference type="Proteomes" id="UP000029389">
    <property type="component" value="Unassembled WGS sequence"/>
</dbReference>
<evidence type="ECO:0000256" key="1">
    <source>
        <dbReference type="SAM" id="SignalP"/>
    </source>
</evidence>
<evidence type="ECO:0000313" key="2">
    <source>
        <dbReference type="EMBL" id="KFN02484.1"/>
    </source>
</evidence>
<sequence>MKRIFAMVVIICAVFSAFPNHSWAKETREQLLESALLNRYYPVIRQVTEDQFECGSVINIKRLGKKEEFIPKFTVTIQIVTFQGPHNPPNDLITITVEDDLTDVKVTKVERVKNVSGDAVHKACAQWNKKMKAHFNDLQQ</sequence>
<organism evidence="2 4">
    <name type="scientific">Bacillus clarus</name>
    <dbReference type="NCBI Taxonomy" id="2338372"/>
    <lineage>
        <taxon>Bacteria</taxon>
        <taxon>Bacillati</taxon>
        <taxon>Bacillota</taxon>
        <taxon>Bacilli</taxon>
        <taxon>Bacillales</taxon>
        <taxon>Bacillaceae</taxon>
        <taxon>Bacillus</taxon>
        <taxon>Bacillus cereus group</taxon>
    </lineage>
</organism>
<reference evidence="3 5" key="2">
    <citation type="submission" date="2018-08" db="EMBL/GenBank/DDBJ databases">
        <title>Bacillus clarus sp. nov. strain PS00077A.</title>
        <authorList>
            <person name="Mendez Acevedo M."/>
            <person name="Carroll L."/>
            <person name="Mukherjee M."/>
            <person name="Wiedmann M."/>
            <person name="Kovac J."/>
        </authorList>
    </citation>
    <scope>NUCLEOTIDE SEQUENCE [LARGE SCALE GENOMIC DNA]</scope>
    <source>
        <strain evidence="3 5">PS00077A</strain>
    </source>
</reference>
<evidence type="ECO:0000313" key="3">
    <source>
        <dbReference type="EMBL" id="RFT68105.1"/>
    </source>
</evidence>
<evidence type="ECO:0000313" key="5">
    <source>
        <dbReference type="Proteomes" id="UP000264294"/>
    </source>
</evidence>
<dbReference type="AlphaFoldDB" id="A0A090YUC9"/>
<reference evidence="2 4" key="1">
    <citation type="submission" date="2014-04" db="EMBL/GenBank/DDBJ databases">
        <authorList>
            <person name="Bishop-Lilly K.A."/>
            <person name="Broomall S.M."/>
            <person name="Chain P.S."/>
            <person name="Chertkov O."/>
            <person name="Coyne S.R."/>
            <person name="Daligault H.E."/>
            <person name="Davenport K.W."/>
            <person name="Erkkila T."/>
            <person name="Frey K.G."/>
            <person name="Gibbons H.S."/>
            <person name="Gu W."/>
            <person name="Jaissle J."/>
            <person name="Johnson S.L."/>
            <person name="Koroleva G.I."/>
            <person name="Ladner J.T."/>
            <person name="Lo C.-C."/>
            <person name="Minogue T.D."/>
            <person name="Munk C."/>
            <person name="Palacios G.F."/>
            <person name="Redden C.L."/>
            <person name="Rosenzweig C.N."/>
            <person name="Scholz M.B."/>
            <person name="Teshima H."/>
            <person name="Xu Y."/>
        </authorList>
    </citation>
    <scope>NUCLEOTIDE SEQUENCE [LARGE SCALE GENOMIC DNA]</scope>
    <source>
        <strain evidence="2 4">BHP</strain>
    </source>
</reference>
<name>A0A090YUC9_9BACI</name>
<dbReference type="PATRIC" id="fig|1405.8.peg.1934"/>
<feature type="signal peptide" evidence="1">
    <location>
        <begin position="1"/>
        <end position="24"/>
    </location>
</feature>
<accession>A0A090YUC9</accession>
<gene>
    <name evidence="3" type="ORF">D0U04_04325</name>
    <name evidence="2" type="ORF">DJ93_1740</name>
</gene>
<dbReference type="EMBL" id="JMQC01000008">
    <property type="protein sequence ID" value="KFN02484.1"/>
    <property type="molecule type" value="Genomic_DNA"/>
</dbReference>
<keyword evidence="5" id="KW-1185">Reference proteome</keyword>
<dbReference type="EMBL" id="QVOD01000003">
    <property type="protein sequence ID" value="RFT68105.1"/>
    <property type="molecule type" value="Genomic_DNA"/>
</dbReference>